<proteinExistence type="predicted"/>
<reference evidence="3" key="1">
    <citation type="submission" date="2013-05" db="EMBL/GenBank/DDBJ databases">
        <title>Genome assembly of Cystobacter fuscus DSM 2262.</title>
        <authorList>
            <person name="Sharma G."/>
            <person name="Khatri I."/>
            <person name="Kaur C."/>
            <person name="Mayilraj S."/>
            <person name="Subramanian S."/>
        </authorList>
    </citation>
    <scope>NUCLEOTIDE SEQUENCE [LARGE SCALE GENOMIC DNA]</scope>
    <source>
        <strain evidence="3">DSM 2262</strain>
    </source>
</reference>
<comment type="caution">
    <text evidence="3">The sequence shown here is derived from an EMBL/GenBank/DDBJ whole genome shotgun (WGS) entry which is preliminary data.</text>
</comment>
<evidence type="ECO:0000256" key="1">
    <source>
        <dbReference type="SAM" id="MobiDB-lite"/>
    </source>
</evidence>
<organism evidence="3 4">
    <name type="scientific">Cystobacter fuscus (strain ATCC 25194 / DSM 2262 / NBRC 100088 / M29)</name>
    <dbReference type="NCBI Taxonomy" id="1242864"/>
    <lineage>
        <taxon>Bacteria</taxon>
        <taxon>Pseudomonadati</taxon>
        <taxon>Myxococcota</taxon>
        <taxon>Myxococcia</taxon>
        <taxon>Myxococcales</taxon>
        <taxon>Cystobacterineae</taxon>
        <taxon>Archangiaceae</taxon>
        <taxon>Cystobacter</taxon>
    </lineage>
</organism>
<feature type="transmembrane region" description="Helical" evidence="2">
    <location>
        <begin position="317"/>
        <end position="340"/>
    </location>
</feature>
<keyword evidence="4" id="KW-1185">Reference proteome</keyword>
<keyword evidence="2" id="KW-0812">Transmembrane</keyword>
<evidence type="ECO:0000313" key="4">
    <source>
        <dbReference type="Proteomes" id="UP000011682"/>
    </source>
</evidence>
<protein>
    <submittedName>
        <fullName evidence="3">Uncharacterized protein</fullName>
    </submittedName>
</protein>
<feature type="region of interest" description="Disordered" evidence="1">
    <location>
        <begin position="352"/>
        <end position="388"/>
    </location>
</feature>
<accession>S9PKL4</accession>
<dbReference type="AlphaFoldDB" id="S9PKL4"/>
<feature type="compositionally biased region" description="Basic and acidic residues" evidence="1">
    <location>
        <begin position="352"/>
        <end position="366"/>
    </location>
</feature>
<evidence type="ECO:0000313" key="3">
    <source>
        <dbReference type="EMBL" id="EPX64795.1"/>
    </source>
</evidence>
<name>S9PKL4_CYSF2</name>
<dbReference type="EMBL" id="ANAH02000001">
    <property type="protein sequence ID" value="EPX64795.1"/>
    <property type="molecule type" value="Genomic_DNA"/>
</dbReference>
<gene>
    <name evidence="3" type="ORF">D187_000217</name>
</gene>
<dbReference type="Proteomes" id="UP000011682">
    <property type="component" value="Unassembled WGS sequence"/>
</dbReference>
<keyword evidence="2" id="KW-1133">Transmembrane helix</keyword>
<evidence type="ECO:0000256" key="2">
    <source>
        <dbReference type="SAM" id="Phobius"/>
    </source>
</evidence>
<sequence length="388" mass="42341">MPACAALKPRSPLFERVGRSKLSVGELRIRVGDMARRFPGVLEATADVAAERSHSAGTREALLRFKSNAVPVMQSALLQPDPVAALIDGWALLAQLEQSLPMRAPPEVVDTLQRSFEELESEVELLWRELSGRQDVSNLRALVHAWAAEHPLTGTLVSRESTVPLLAEFTDRSGVGLLGATAAALQDTQDLVQRVDLYVGTLPRQVRWQAELATQEVLEAPALVSAVHELERAVDVLVRVGALADRTPRWVAGERQSLQDFLSSERRAVLDGVRGERVAVLDSLHVERVETLAQLEPLARGWVDHAFDRATGLVNHVFLWLLGLLVLFLLGLLLVTALLARAWRQGEGLPWDRSRGGVGSSRERSAPGEPAVPGPAPSMGEHPAEPHH</sequence>
<keyword evidence="2" id="KW-0472">Membrane</keyword>